<protein>
    <submittedName>
        <fullName evidence="1">Uncharacterized protein</fullName>
    </submittedName>
</protein>
<dbReference type="AlphaFoldDB" id="A0A0B7AWJ1"/>
<accession>A0A0B7AWJ1</accession>
<evidence type="ECO:0000313" key="1">
    <source>
        <dbReference type="EMBL" id="CEK84982.1"/>
    </source>
</evidence>
<gene>
    <name evidence="1" type="primary">ORF145562</name>
</gene>
<dbReference type="EMBL" id="HACG01038117">
    <property type="protein sequence ID" value="CEK84982.1"/>
    <property type="molecule type" value="Transcribed_RNA"/>
</dbReference>
<feature type="non-terminal residue" evidence="1">
    <location>
        <position position="58"/>
    </location>
</feature>
<sequence>MFFYVLNPKRGSTFYSPPLIGLGTRPHQHYQGSLKKYPDGSTKELTSYIWHDKRASNI</sequence>
<organism evidence="1">
    <name type="scientific">Arion vulgaris</name>
    <dbReference type="NCBI Taxonomy" id="1028688"/>
    <lineage>
        <taxon>Eukaryota</taxon>
        <taxon>Metazoa</taxon>
        <taxon>Spiralia</taxon>
        <taxon>Lophotrochozoa</taxon>
        <taxon>Mollusca</taxon>
        <taxon>Gastropoda</taxon>
        <taxon>Heterobranchia</taxon>
        <taxon>Euthyneura</taxon>
        <taxon>Panpulmonata</taxon>
        <taxon>Eupulmonata</taxon>
        <taxon>Stylommatophora</taxon>
        <taxon>Helicina</taxon>
        <taxon>Arionoidea</taxon>
        <taxon>Arionidae</taxon>
        <taxon>Arion</taxon>
    </lineage>
</organism>
<name>A0A0B7AWJ1_9EUPU</name>
<proteinExistence type="predicted"/>
<reference evidence="1" key="1">
    <citation type="submission" date="2014-12" db="EMBL/GenBank/DDBJ databases">
        <title>Insight into the proteome of Arion vulgaris.</title>
        <authorList>
            <person name="Aradska J."/>
            <person name="Bulat T."/>
            <person name="Smidak R."/>
            <person name="Sarate P."/>
            <person name="Gangsoo J."/>
            <person name="Sialana F."/>
            <person name="Bilban M."/>
            <person name="Lubec G."/>
        </authorList>
    </citation>
    <scope>NUCLEOTIDE SEQUENCE</scope>
    <source>
        <tissue evidence="1">Skin</tissue>
    </source>
</reference>